<evidence type="ECO:0000313" key="3">
    <source>
        <dbReference type="Proteomes" id="UP001454036"/>
    </source>
</evidence>
<sequence length="549" mass="61793">MAREYKCNTANETLEWINAIINFIKPYKFFIEAHVVNFFKDRQWEVVDEDWMDCLRNENVENLLLIPSGVVHKHWPESLNKFLLTSRHLSLTRVQADLQKVFAGCKMTELDKVLAQGMNAKKKHEIEALAGVISLVAQGVEADTIVDVGAGQGYLSQVLSFQHQHSVYAIDASSHHGRVTDARAERIRKHYAANIRKSRSKERDLRIPQTVTCRVLSANILKNLSDSILKKDNNSLNRPRESIVEEPQTASCPSSGSSCNSTLVLAGLHACGDLSVTMLRTFLECEEVKAVVSIGCCYNLISEEDHGVVDHHCGFPLSRDLKCSDFRLGKNARDLACQSAERWRSLGKAAGVNNFELHAFRAAFQMVLFQYYPETLMSSLAIGRQGKALRRQQQWKVLESSLNAEELADSSTCYNKGSRLHIDCSKSDQDKGSVVHKISVDKDENSIQGNRFALFIEYCQYGLRRLGLSQLQDVELQKIWEKTQPFMELIGPFWSLRAALGPVLETLLLLDRLLYLQEQGSALEVMLIPIFDPVLSPRNVALIAQKISG</sequence>
<accession>A0AAV3QNS9</accession>
<evidence type="ECO:0000259" key="1">
    <source>
        <dbReference type="Pfam" id="PF13679"/>
    </source>
</evidence>
<evidence type="ECO:0000313" key="2">
    <source>
        <dbReference type="EMBL" id="GAA0165697.1"/>
    </source>
</evidence>
<dbReference type="InterPro" id="IPR052220">
    <property type="entry name" value="METTL25"/>
</dbReference>
<protein>
    <submittedName>
        <fullName evidence="2">RNA methyltransferase</fullName>
    </submittedName>
</protein>
<dbReference type="GO" id="GO:0032259">
    <property type="term" value="P:methylation"/>
    <property type="evidence" value="ECO:0007669"/>
    <property type="project" value="UniProtKB-KW"/>
</dbReference>
<keyword evidence="2" id="KW-0489">Methyltransferase</keyword>
<comment type="caution">
    <text evidence="2">The sequence shown here is derived from an EMBL/GenBank/DDBJ whole genome shotgun (WGS) entry which is preliminary data.</text>
</comment>
<keyword evidence="3" id="KW-1185">Reference proteome</keyword>
<name>A0AAV3QNS9_LITER</name>
<reference evidence="2 3" key="1">
    <citation type="submission" date="2024-01" db="EMBL/GenBank/DDBJ databases">
        <title>The complete chloroplast genome sequence of Lithospermum erythrorhizon: insights into the phylogenetic relationship among Boraginaceae species and the maternal lineages of purple gromwells.</title>
        <authorList>
            <person name="Okada T."/>
            <person name="Watanabe K."/>
        </authorList>
    </citation>
    <scope>NUCLEOTIDE SEQUENCE [LARGE SCALE GENOMIC DNA]</scope>
</reference>
<organism evidence="2 3">
    <name type="scientific">Lithospermum erythrorhizon</name>
    <name type="common">Purple gromwell</name>
    <name type="synonym">Lithospermum officinale var. erythrorhizon</name>
    <dbReference type="NCBI Taxonomy" id="34254"/>
    <lineage>
        <taxon>Eukaryota</taxon>
        <taxon>Viridiplantae</taxon>
        <taxon>Streptophyta</taxon>
        <taxon>Embryophyta</taxon>
        <taxon>Tracheophyta</taxon>
        <taxon>Spermatophyta</taxon>
        <taxon>Magnoliopsida</taxon>
        <taxon>eudicotyledons</taxon>
        <taxon>Gunneridae</taxon>
        <taxon>Pentapetalae</taxon>
        <taxon>asterids</taxon>
        <taxon>lamiids</taxon>
        <taxon>Boraginales</taxon>
        <taxon>Boraginaceae</taxon>
        <taxon>Boraginoideae</taxon>
        <taxon>Lithospermeae</taxon>
        <taxon>Lithospermum</taxon>
    </lineage>
</organism>
<feature type="domain" description="Methyltransferase" evidence="1">
    <location>
        <begin position="121"/>
        <end position="303"/>
    </location>
</feature>
<keyword evidence="2" id="KW-0808">Transferase</keyword>
<dbReference type="PANTHER" id="PTHR12496:SF0">
    <property type="entry name" value="METHYLTRANSFERASE DOMAIN-CONTAINING PROTEIN"/>
    <property type="match status" value="1"/>
</dbReference>
<gene>
    <name evidence="2" type="ORF">LIER_21027</name>
</gene>
<dbReference type="SUPFAM" id="SSF53335">
    <property type="entry name" value="S-adenosyl-L-methionine-dependent methyltransferases"/>
    <property type="match status" value="1"/>
</dbReference>
<dbReference type="InterPro" id="IPR029063">
    <property type="entry name" value="SAM-dependent_MTases_sf"/>
</dbReference>
<proteinExistence type="predicted"/>
<dbReference type="Gene3D" id="3.40.50.150">
    <property type="entry name" value="Vaccinia Virus protein VP39"/>
    <property type="match status" value="1"/>
</dbReference>
<dbReference type="GO" id="GO:0008168">
    <property type="term" value="F:methyltransferase activity"/>
    <property type="evidence" value="ECO:0007669"/>
    <property type="project" value="UniProtKB-KW"/>
</dbReference>
<dbReference type="Pfam" id="PF13679">
    <property type="entry name" value="Methyltransf_32"/>
    <property type="match status" value="1"/>
</dbReference>
<dbReference type="InterPro" id="IPR025714">
    <property type="entry name" value="Methyltranfer_dom"/>
</dbReference>
<dbReference type="AlphaFoldDB" id="A0AAV3QNS9"/>
<dbReference type="PANTHER" id="PTHR12496">
    <property type="entry name" value="CGI-41 METHYLTRANSFERASE"/>
    <property type="match status" value="1"/>
</dbReference>
<dbReference type="Proteomes" id="UP001454036">
    <property type="component" value="Unassembled WGS sequence"/>
</dbReference>
<dbReference type="EMBL" id="BAABME010005461">
    <property type="protein sequence ID" value="GAA0165697.1"/>
    <property type="molecule type" value="Genomic_DNA"/>
</dbReference>